<feature type="region of interest" description="Disordered" evidence="1">
    <location>
        <begin position="182"/>
        <end position="207"/>
    </location>
</feature>
<protein>
    <recommendedName>
        <fullName evidence="4">Phosphatidylethanolamine-binding protein</fullName>
    </recommendedName>
</protein>
<dbReference type="AlphaFoldDB" id="A0A8T0HF86"/>
<dbReference type="Gene3D" id="3.90.280.10">
    <property type="entry name" value="PEBP-like"/>
    <property type="match status" value="1"/>
</dbReference>
<reference evidence="2 3" key="1">
    <citation type="submission" date="2020-06" db="EMBL/GenBank/DDBJ databases">
        <title>WGS assembly of Ceratodon purpureus strain R40.</title>
        <authorList>
            <person name="Carey S.B."/>
            <person name="Jenkins J."/>
            <person name="Shu S."/>
            <person name="Lovell J.T."/>
            <person name="Sreedasyam A."/>
            <person name="Maumus F."/>
            <person name="Tiley G.P."/>
            <person name="Fernandez-Pozo N."/>
            <person name="Barry K."/>
            <person name="Chen C."/>
            <person name="Wang M."/>
            <person name="Lipzen A."/>
            <person name="Daum C."/>
            <person name="Saski C.A."/>
            <person name="Payton A.C."/>
            <person name="Mcbreen J.C."/>
            <person name="Conrad R.E."/>
            <person name="Kollar L.M."/>
            <person name="Olsson S."/>
            <person name="Huttunen S."/>
            <person name="Landis J.B."/>
            <person name="Wickett N.J."/>
            <person name="Johnson M.G."/>
            <person name="Rensing S.A."/>
            <person name="Grimwood J."/>
            <person name="Schmutz J."/>
            <person name="Mcdaniel S.F."/>
        </authorList>
    </citation>
    <scope>NUCLEOTIDE SEQUENCE [LARGE SCALE GENOMIC DNA]</scope>
    <source>
        <strain evidence="2 3">R40</strain>
    </source>
</reference>
<dbReference type="OrthoDB" id="10251855at2759"/>
<evidence type="ECO:0000313" key="2">
    <source>
        <dbReference type="EMBL" id="KAG0569287.1"/>
    </source>
</evidence>
<evidence type="ECO:0008006" key="4">
    <source>
        <dbReference type="Google" id="ProtNLM"/>
    </source>
</evidence>
<evidence type="ECO:0000313" key="3">
    <source>
        <dbReference type="Proteomes" id="UP000822688"/>
    </source>
</evidence>
<proteinExistence type="predicted"/>
<dbReference type="EMBL" id="CM026427">
    <property type="protein sequence ID" value="KAG0569287.1"/>
    <property type="molecule type" value="Genomic_DNA"/>
</dbReference>
<accession>A0A8T0HF86</accession>
<comment type="caution">
    <text evidence="2">The sequence shown here is derived from an EMBL/GenBank/DDBJ whole genome shotgun (WGS) entry which is preliminary data.</text>
</comment>
<dbReference type="Pfam" id="PF01161">
    <property type="entry name" value="PBP"/>
    <property type="match status" value="1"/>
</dbReference>
<dbReference type="Proteomes" id="UP000822688">
    <property type="component" value="Chromosome 6"/>
</dbReference>
<keyword evidence="3" id="KW-1185">Reference proteome</keyword>
<dbReference type="PANTHER" id="PTHR30289">
    <property type="entry name" value="UNCHARACTERIZED PROTEIN YBCL-RELATED"/>
    <property type="match status" value="1"/>
</dbReference>
<dbReference type="SUPFAM" id="SSF49777">
    <property type="entry name" value="PEBP-like"/>
    <property type="match status" value="1"/>
</dbReference>
<dbReference type="CDD" id="cd00865">
    <property type="entry name" value="PEBP_bact_arch"/>
    <property type="match status" value="1"/>
</dbReference>
<dbReference type="InterPro" id="IPR008914">
    <property type="entry name" value="PEBP"/>
</dbReference>
<organism evidence="2 3">
    <name type="scientific">Ceratodon purpureus</name>
    <name type="common">Fire moss</name>
    <name type="synonym">Dicranum purpureum</name>
    <dbReference type="NCBI Taxonomy" id="3225"/>
    <lineage>
        <taxon>Eukaryota</taxon>
        <taxon>Viridiplantae</taxon>
        <taxon>Streptophyta</taxon>
        <taxon>Embryophyta</taxon>
        <taxon>Bryophyta</taxon>
        <taxon>Bryophytina</taxon>
        <taxon>Bryopsida</taxon>
        <taxon>Dicranidae</taxon>
        <taxon>Pseudoditrichales</taxon>
        <taxon>Ditrichaceae</taxon>
        <taxon>Ceratodon</taxon>
    </lineage>
</organism>
<dbReference type="InterPro" id="IPR036610">
    <property type="entry name" value="PEBP-like_sf"/>
</dbReference>
<dbReference type="NCBIfam" id="TIGR00481">
    <property type="entry name" value="YbhB/YbcL family Raf kinase inhibitor-like protein"/>
    <property type="match status" value="1"/>
</dbReference>
<dbReference type="PANTHER" id="PTHR30289:SF1">
    <property type="entry name" value="PEBP (PHOSPHATIDYLETHANOLAMINE-BINDING PROTEIN) FAMILY PROTEIN"/>
    <property type="match status" value="1"/>
</dbReference>
<gene>
    <name evidence="2" type="ORF">KC19_6G080100</name>
</gene>
<evidence type="ECO:0000256" key="1">
    <source>
        <dbReference type="SAM" id="MobiDB-lite"/>
    </source>
</evidence>
<name>A0A8T0HF86_CERPU</name>
<sequence length="207" mass="22588">MAEGEGGMILSCKGISNGGRFTRKYTQDGQGAVKDVSPPLEWYNVPEETVSLAIIMEDPDSPDPADPSPNPFVHWVVANIPPTMKGLPEGFAVKDVENEDEEAGQILEGVNDFKSTGYRGPIPSPSEHRYEFRLYALDTKLKVPKKPSRERLLEAMDGHILEEAELVATYGMENSHLGHTAPGVTRSGVAGRANTKSYNPMGQIHGR</sequence>
<dbReference type="InterPro" id="IPR005247">
    <property type="entry name" value="YbhB_YbcL/LppC-like"/>
</dbReference>